<evidence type="ECO:0000256" key="1">
    <source>
        <dbReference type="ARBA" id="ARBA00004903"/>
    </source>
</evidence>
<dbReference type="InterPro" id="IPR012259">
    <property type="entry name" value="DHFR"/>
</dbReference>
<dbReference type="PANTHER" id="PTHR48069">
    <property type="entry name" value="DIHYDROFOLATE REDUCTASE"/>
    <property type="match status" value="1"/>
</dbReference>
<dbReference type="Gene3D" id="3.40.430.10">
    <property type="entry name" value="Dihydrofolate Reductase, subunit A"/>
    <property type="match status" value="1"/>
</dbReference>
<comment type="caution">
    <text evidence="9">The sequence shown here is derived from an EMBL/GenBank/DDBJ whole genome shotgun (WGS) entry which is preliminary data.</text>
</comment>
<evidence type="ECO:0000256" key="3">
    <source>
        <dbReference type="ARBA" id="ARBA00012856"/>
    </source>
</evidence>
<keyword evidence="5" id="KW-0521">NADP</keyword>
<evidence type="ECO:0000256" key="7">
    <source>
        <dbReference type="RuleBase" id="RU004474"/>
    </source>
</evidence>
<evidence type="ECO:0000256" key="6">
    <source>
        <dbReference type="ARBA" id="ARBA00023002"/>
    </source>
</evidence>
<dbReference type="PANTHER" id="PTHR48069:SF3">
    <property type="entry name" value="DIHYDROFOLATE REDUCTASE"/>
    <property type="match status" value="1"/>
</dbReference>
<dbReference type="InterPro" id="IPR024072">
    <property type="entry name" value="DHFR-like_dom_sf"/>
</dbReference>
<dbReference type="GO" id="GO:0046654">
    <property type="term" value="P:tetrahydrofolate biosynthetic process"/>
    <property type="evidence" value="ECO:0007669"/>
    <property type="project" value="UniProtKB-UniPathway"/>
</dbReference>
<comment type="similarity">
    <text evidence="2 7">Belongs to the dihydrofolate reductase family.</text>
</comment>
<evidence type="ECO:0000313" key="9">
    <source>
        <dbReference type="EMBL" id="MBB4071587.1"/>
    </source>
</evidence>
<dbReference type="UniPathway" id="UPA00077">
    <property type="reaction ID" value="UER00158"/>
</dbReference>
<dbReference type="InterPro" id="IPR017925">
    <property type="entry name" value="DHFR_CS"/>
</dbReference>
<dbReference type="GO" id="GO:0050661">
    <property type="term" value="F:NADP binding"/>
    <property type="evidence" value="ECO:0007669"/>
    <property type="project" value="InterPro"/>
</dbReference>
<dbReference type="GO" id="GO:0006730">
    <property type="term" value="P:one-carbon metabolic process"/>
    <property type="evidence" value="ECO:0007669"/>
    <property type="project" value="UniProtKB-KW"/>
</dbReference>
<dbReference type="SUPFAM" id="SSF53597">
    <property type="entry name" value="Dihydrofolate reductase-like"/>
    <property type="match status" value="1"/>
</dbReference>
<dbReference type="PRINTS" id="PR00070">
    <property type="entry name" value="DHFR"/>
</dbReference>
<keyword evidence="10" id="KW-1185">Reference proteome</keyword>
<evidence type="ECO:0000259" key="8">
    <source>
        <dbReference type="PROSITE" id="PS51330"/>
    </source>
</evidence>
<dbReference type="EMBL" id="JACIFD010000007">
    <property type="protein sequence ID" value="MBB4071587.1"/>
    <property type="molecule type" value="Genomic_DNA"/>
</dbReference>
<reference evidence="9" key="1">
    <citation type="submission" date="2020-08" db="EMBL/GenBank/DDBJ databases">
        <title>Sequencing the genomes of 1000 actinobacteria strains.</title>
        <authorList>
            <person name="Klenk H.-P."/>
        </authorList>
    </citation>
    <scope>NUCLEOTIDE SEQUENCE [LARGE SCALE GENOMIC DNA]</scope>
    <source>
        <strain evidence="9">DSM 27064</strain>
    </source>
</reference>
<evidence type="ECO:0000313" key="10">
    <source>
        <dbReference type="Proteomes" id="UP000571183"/>
    </source>
</evidence>
<name>A0A840DNE3_9MICO</name>
<sequence length="216" mass="22548">MRACEVDQLAAKASALVAAASQSAAPAYGVIWAQASGETTGWDTLPGGGAIGRDGTMPWHLPADLQWFKKVTAGAAVIMGRRTWESLPKAFRPLPGRHNIVVTATAAQLRGGPTGCPETTANYRGAVLAADLPQAFSFAAAASAAWVIGGGQLYRAALADAAVAVVTQLKLTVSDADTFAPELDPARWQLVAASADCVRETGPEYKFTVWQPRQGK</sequence>
<dbReference type="PROSITE" id="PS51330">
    <property type="entry name" value="DHFR_2"/>
    <property type="match status" value="1"/>
</dbReference>
<evidence type="ECO:0000256" key="4">
    <source>
        <dbReference type="ARBA" id="ARBA00022563"/>
    </source>
</evidence>
<dbReference type="Proteomes" id="UP000571183">
    <property type="component" value="Unassembled WGS sequence"/>
</dbReference>
<evidence type="ECO:0000256" key="2">
    <source>
        <dbReference type="ARBA" id="ARBA00009539"/>
    </source>
</evidence>
<dbReference type="Pfam" id="PF00186">
    <property type="entry name" value="DHFR_1"/>
    <property type="match status" value="1"/>
</dbReference>
<dbReference type="PROSITE" id="PS00075">
    <property type="entry name" value="DHFR_1"/>
    <property type="match status" value="1"/>
</dbReference>
<proteinExistence type="inferred from homology"/>
<protein>
    <recommendedName>
        <fullName evidence="3">dihydrofolate reductase</fullName>
        <ecNumber evidence="3">1.5.1.3</ecNumber>
    </recommendedName>
</protein>
<dbReference type="GO" id="GO:0046452">
    <property type="term" value="P:dihydrofolate metabolic process"/>
    <property type="evidence" value="ECO:0007669"/>
    <property type="project" value="TreeGrafter"/>
</dbReference>
<dbReference type="RefSeq" id="WP_183304620.1">
    <property type="nucleotide sequence ID" value="NZ_JACIFD010000007.1"/>
</dbReference>
<comment type="pathway">
    <text evidence="1">Cofactor biosynthesis; tetrahydrofolate biosynthesis; 5,6,7,8-tetrahydrofolate from 7,8-dihydrofolate: step 1/1.</text>
</comment>
<keyword evidence="6 9" id="KW-0560">Oxidoreductase</keyword>
<evidence type="ECO:0000256" key="5">
    <source>
        <dbReference type="ARBA" id="ARBA00022857"/>
    </source>
</evidence>
<accession>A0A840DNE3</accession>
<keyword evidence="4" id="KW-0554">One-carbon metabolism</keyword>
<dbReference type="InterPro" id="IPR001796">
    <property type="entry name" value="DHFR_dom"/>
</dbReference>
<feature type="domain" description="DHFR" evidence="8">
    <location>
        <begin position="27"/>
        <end position="212"/>
    </location>
</feature>
<dbReference type="GO" id="GO:0046655">
    <property type="term" value="P:folic acid metabolic process"/>
    <property type="evidence" value="ECO:0007669"/>
    <property type="project" value="TreeGrafter"/>
</dbReference>
<gene>
    <name evidence="9" type="ORF">F5897_000895</name>
</gene>
<dbReference type="GO" id="GO:0004146">
    <property type="term" value="F:dihydrofolate reductase activity"/>
    <property type="evidence" value="ECO:0007669"/>
    <property type="project" value="UniProtKB-EC"/>
</dbReference>
<dbReference type="CDD" id="cd00209">
    <property type="entry name" value="DHFR"/>
    <property type="match status" value="1"/>
</dbReference>
<dbReference type="AlphaFoldDB" id="A0A840DNE3"/>
<organism evidence="9 10">
    <name type="scientific">Canibacter oris</name>
    <dbReference type="NCBI Taxonomy" id="1365628"/>
    <lineage>
        <taxon>Bacteria</taxon>
        <taxon>Bacillati</taxon>
        <taxon>Actinomycetota</taxon>
        <taxon>Actinomycetes</taxon>
        <taxon>Micrococcales</taxon>
        <taxon>Microbacteriaceae</taxon>
        <taxon>Canibacter</taxon>
    </lineage>
</organism>
<dbReference type="EC" id="1.5.1.3" evidence="3"/>